<feature type="compositionally biased region" description="Low complexity" evidence="1">
    <location>
        <begin position="751"/>
        <end position="766"/>
    </location>
</feature>
<feature type="compositionally biased region" description="Basic and acidic residues" evidence="1">
    <location>
        <begin position="555"/>
        <end position="565"/>
    </location>
</feature>
<feature type="region of interest" description="Disordered" evidence="1">
    <location>
        <begin position="821"/>
        <end position="866"/>
    </location>
</feature>
<evidence type="ECO:0000256" key="1">
    <source>
        <dbReference type="SAM" id="MobiDB-lite"/>
    </source>
</evidence>
<feature type="compositionally biased region" description="Polar residues" evidence="1">
    <location>
        <begin position="117"/>
        <end position="137"/>
    </location>
</feature>
<evidence type="ECO:0000259" key="2">
    <source>
        <dbReference type="Pfam" id="PF07839"/>
    </source>
</evidence>
<keyword evidence="4" id="KW-1185">Reference proteome</keyword>
<feature type="compositionally biased region" description="Polar residues" evidence="1">
    <location>
        <begin position="43"/>
        <end position="59"/>
    </location>
</feature>
<dbReference type="InterPro" id="IPR012417">
    <property type="entry name" value="CaM-bd_dom_pln"/>
</dbReference>
<feature type="region of interest" description="Disordered" evidence="1">
    <location>
        <begin position="555"/>
        <end position="767"/>
    </location>
</feature>
<dbReference type="EMBL" id="JBHFFA010000001">
    <property type="protein sequence ID" value="KAL2650144.1"/>
    <property type="molecule type" value="Genomic_DNA"/>
</dbReference>
<feature type="compositionally biased region" description="Polar residues" evidence="1">
    <location>
        <begin position="253"/>
        <end position="262"/>
    </location>
</feature>
<feature type="region of interest" description="Disordered" evidence="1">
    <location>
        <begin position="115"/>
        <end position="137"/>
    </location>
</feature>
<feature type="region of interest" description="Disordered" evidence="1">
    <location>
        <begin position="159"/>
        <end position="199"/>
    </location>
</feature>
<feature type="compositionally biased region" description="Basic and acidic residues" evidence="1">
    <location>
        <begin position="61"/>
        <end position="78"/>
    </location>
</feature>
<reference evidence="3 4" key="1">
    <citation type="submission" date="2024-09" db="EMBL/GenBank/DDBJ databases">
        <title>Chromosome-scale assembly of Riccia fluitans.</title>
        <authorList>
            <person name="Paukszto L."/>
            <person name="Sawicki J."/>
            <person name="Karawczyk K."/>
            <person name="Piernik-Szablinska J."/>
            <person name="Szczecinska M."/>
            <person name="Mazdziarz M."/>
        </authorList>
    </citation>
    <scope>NUCLEOTIDE SEQUENCE [LARGE SCALE GENOMIC DNA]</scope>
    <source>
        <strain evidence="3">Rf_01</strain>
        <tissue evidence="3">Aerial parts of the thallus</tissue>
    </source>
</reference>
<feature type="compositionally biased region" description="Polar residues" evidence="1">
    <location>
        <begin position="731"/>
        <end position="743"/>
    </location>
</feature>
<dbReference type="Pfam" id="PF07839">
    <property type="entry name" value="CaM_binding"/>
    <property type="match status" value="1"/>
</dbReference>
<feature type="compositionally biased region" description="Basic and acidic residues" evidence="1">
    <location>
        <begin position="174"/>
        <end position="184"/>
    </location>
</feature>
<organism evidence="3 4">
    <name type="scientific">Riccia fluitans</name>
    <dbReference type="NCBI Taxonomy" id="41844"/>
    <lineage>
        <taxon>Eukaryota</taxon>
        <taxon>Viridiplantae</taxon>
        <taxon>Streptophyta</taxon>
        <taxon>Embryophyta</taxon>
        <taxon>Marchantiophyta</taxon>
        <taxon>Marchantiopsida</taxon>
        <taxon>Marchantiidae</taxon>
        <taxon>Marchantiales</taxon>
        <taxon>Ricciaceae</taxon>
        <taxon>Riccia</taxon>
    </lineage>
</organism>
<feature type="compositionally biased region" description="Polar residues" evidence="1">
    <location>
        <begin position="644"/>
        <end position="674"/>
    </location>
</feature>
<feature type="compositionally biased region" description="Polar residues" evidence="1">
    <location>
        <begin position="568"/>
        <end position="590"/>
    </location>
</feature>
<feature type="compositionally biased region" description="Basic and acidic residues" evidence="1">
    <location>
        <begin position="836"/>
        <end position="850"/>
    </location>
</feature>
<dbReference type="Proteomes" id="UP001605036">
    <property type="component" value="Unassembled WGS sequence"/>
</dbReference>
<accession>A0ABD1ZFD0</accession>
<name>A0ABD1ZFD0_9MARC</name>
<comment type="caution">
    <text evidence="3">The sequence shown here is derived from an EMBL/GenBank/DDBJ whole genome shotgun (WGS) entry which is preliminary data.</text>
</comment>
<feature type="compositionally biased region" description="Low complexity" evidence="1">
    <location>
        <begin position="914"/>
        <end position="928"/>
    </location>
</feature>
<feature type="region of interest" description="Disordered" evidence="1">
    <location>
        <begin position="251"/>
        <end position="301"/>
    </location>
</feature>
<protein>
    <recommendedName>
        <fullName evidence="2">Calmodulin-binding domain-containing protein</fullName>
    </recommendedName>
</protein>
<sequence length="1047" mass="112667">MPVVGLAEFRMDSGVLEKSFTIESRTSSVVEGMVGGGAEGGDQINSLQSSFHSRSQNGTIHDGRNRLDVSDRASDSSKSHNGGVCSEAEGGSGQLNCNSRDREIVKGITYSEDFRNKSYSGNSSDNAPSSEESNLTVSSEAGVIIVKNTKNGYVTEAETESGAKTCGDNAFGNESKKTGEERRRSSSRTASAEMDSESEKLWKLQDKMVFEGRTSAGSYHPDNLNVVGGANFDTSQAGGCLEDRTSEAYRNGENAQRNSDAGVSSDGRFSERSFGSATRHDEHHYHHRHSRGSGAGIPNPALVERLYNPPHICNHVRCAANNPDYAVKQETPPKKYLVAKTYPYGGVLDRARRKSCDHEGGSTERTRMCCCDHDGGSAEKARSASCDHDRVLSGKARTSSGYSAGSAEKPRRVSCDRDKSHALHVVNNTTEANGDKPRRDSVNGDRSQAINTTASGNSRRSSVDSDRSHAVSGSSGVSRHRRGKSTPIGLAPQGPWNSSVALDNNKKQGDRGLWSSVIVEKKHGNHGARNNSTAVDKKQTDYYYGPWNGSVAIEKKSGEKKEKPRTSFPGSGKQSSKGELLQTSRRTSTEIIEDRRQKPRRSSIASDVSEAAAEVTSCSRMAEETSGSATARVPLLSEEGRSPLRTTTQRSGYYGSPSASVGSNHSDNSCSKDSVSWKRRQSSPESSCAPGGDSPSGESFSSVTRGSGSKADSKVRYEQPTMSSKLPRFPSSYSPPQYLSASVNGKLPGLKPSRTSSTSISKSPTSVACRTDTSILAKNFLAKLKESTRTATPSVTTKAPALPSWNSSITVAPNLFDYSTNGSPALKMTKNNRSRKSAEGAERQMDETLKSENPTPPEDTVSIPPKNNTVAVLEEMSVPIPESSAEKHIDPGSVVSVPSTPSSNLSRYGSMSDSATSTPSPTKLSKTPSTKEREESEVPATVKFGKKGRTTRVEETLKNETVNLKKNETPERRLSEEYMTDHTLTTTVKRDIQGGRVKSLVHAFESLKTGLDAEHHHSADETVRSEYERELAAEFAALPTTASPTPV</sequence>
<feature type="domain" description="Calmodulin-binding" evidence="2">
    <location>
        <begin position="917"/>
        <end position="1007"/>
    </location>
</feature>
<proteinExistence type="predicted"/>
<feature type="compositionally biased region" description="Polar residues" evidence="1">
    <location>
        <begin position="444"/>
        <end position="453"/>
    </location>
</feature>
<feature type="compositionally biased region" description="Low complexity" evidence="1">
    <location>
        <begin position="891"/>
        <end position="903"/>
    </location>
</feature>
<dbReference type="AlphaFoldDB" id="A0ABD1ZFD0"/>
<feature type="region of interest" description="Disordered" evidence="1">
    <location>
        <begin position="882"/>
        <end position="939"/>
    </location>
</feature>
<feature type="compositionally biased region" description="Basic and acidic residues" evidence="1">
    <location>
        <begin position="433"/>
        <end position="443"/>
    </location>
</feature>
<feature type="region of interest" description="Disordered" evidence="1">
    <location>
        <begin position="376"/>
        <end position="508"/>
    </location>
</feature>
<feature type="region of interest" description="Disordered" evidence="1">
    <location>
        <begin position="36"/>
        <end position="99"/>
    </location>
</feature>
<feature type="compositionally biased region" description="Basic and acidic residues" evidence="1">
    <location>
        <begin position="376"/>
        <end position="392"/>
    </location>
</feature>
<feature type="compositionally biased region" description="Basic and acidic residues" evidence="1">
    <location>
        <begin position="408"/>
        <end position="421"/>
    </location>
</feature>
<gene>
    <name evidence="3" type="ORF">R1flu_018272</name>
</gene>
<evidence type="ECO:0000313" key="4">
    <source>
        <dbReference type="Proteomes" id="UP001605036"/>
    </source>
</evidence>
<feature type="compositionally biased region" description="Polar residues" evidence="1">
    <location>
        <begin position="696"/>
        <end position="707"/>
    </location>
</feature>
<feature type="compositionally biased region" description="Polar residues" evidence="1">
    <location>
        <begin position="904"/>
        <end position="913"/>
    </location>
</feature>
<evidence type="ECO:0000313" key="3">
    <source>
        <dbReference type="EMBL" id="KAL2650144.1"/>
    </source>
</evidence>